<comment type="similarity">
    <text evidence="1 2">Belongs to the UPF0301 (AlgH) family.</text>
</comment>
<dbReference type="GO" id="GO:0005829">
    <property type="term" value="C:cytosol"/>
    <property type="evidence" value="ECO:0007669"/>
    <property type="project" value="TreeGrafter"/>
</dbReference>
<evidence type="ECO:0000256" key="2">
    <source>
        <dbReference type="HAMAP-Rule" id="MF_00758"/>
    </source>
</evidence>
<dbReference type="NCBIfam" id="NF001268">
    <property type="entry name" value="PRK00228.1-4"/>
    <property type="match status" value="1"/>
</dbReference>
<accession>A0A1R3WVB4</accession>
<dbReference type="InterPro" id="IPR003774">
    <property type="entry name" value="AlgH-like"/>
</dbReference>
<evidence type="ECO:0000313" key="3">
    <source>
        <dbReference type="EMBL" id="SIT81574.1"/>
    </source>
</evidence>
<dbReference type="AlphaFoldDB" id="A0A1R3WVB4"/>
<keyword evidence="4" id="KW-1185">Reference proteome</keyword>
<dbReference type="OrthoDB" id="9807486at2"/>
<dbReference type="PANTHER" id="PTHR30327">
    <property type="entry name" value="UNCHARACTERIZED PROTEIN YQGE"/>
    <property type="match status" value="1"/>
</dbReference>
<dbReference type="PANTHER" id="PTHR30327:SF1">
    <property type="entry name" value="UPF0301 PROTEIN YQGE"/>
    <property type="match status" value="1"/>
</dbReference>
<dbReference type="Gene3D" id="3.40.1740.10">
    <property type="entry name" value="VC0467-like"/>
    <property type="match status" value="1"/>
</dbReference>
<dbReference type="Pfam" id="PF02622">
    <property type="entry name" value="DUF179"/>
    <property type="match status" value="1"/>
</dbReference>
<evidence type="ECO:0000313" key="4">
    <source>
        <dbReference type="Proteomes" id="UP000192455"/>
    </source>
</evidence>
<dbReference type="SUPFAM" id="SSF143456">
    <property type="entry name" value="VC0467-like"/>
    <property type="match status" value="1"/>
</dbReference>
<evidence type="ECO:0000256" key="1">
    <source>
        <dbReference type="ARBA" id="ARBA00009600"/>
    </source>
</evidence>
<name>A0A1R3WVB4_9RHOB</name>
<dbReference type="Proteomes" id="UP000192455">
    <property type="component" value="Unassembled WGS sequence"/>
</dbReference>
<dbReference type="RefSeq" id="WP_076649144.1">
    <property type="nucleotide sequence ID" value="NZ_FTPS01000001.1"/>
</dbReference>
<dbReference type="HAMAP" id="MF_00758">
    <property type="entry name" value="UPF0301"/>
    <property type="match status" value="1"/>
</dbReference>
<dbReference type="EMBL" id="FTPS01000001">
    <property type="protein sequence ID" value="SIT81574.1"/>
    <property type="molecule type" value="Genomic_DNA"/>
</dbReference>
<gene>
    <name evidence="3" type="ORF">SAMN05421849_1503</name>
</gene>
<dbReference type="STRING" id="515897.SAMN05421849_1503"/>
<protein>
    <recommendedName>
        <fullName evidence="2">UPF0301 protein SAMN05421849_1503</fullName>
    </recommendedName>
</protein>
<organism evidence="3 4">
    <name type="scientific">Pontibaca methylaminivorans</name>
    <dbReference type="NCBI Taxonomy" id="515897"/>
    <lineage>
        <taxon>Bacteria</taxon>
        <taxon>Pseudomonadati</taxon>
        <taxon>Pseudomonadota</taxon>
        <taxon>Alphaproteobacteria</taxon>
        <taxon>Rhodobacterales</taxon>
        <taxon>Roseobacteraceae</taxon>
        <taxon>Pontibaca</taxon>
    </lineage>
</organism>
<proteinExistence type="inferred from homology"/>
<sequence>MDLSGKLLIAMPTLGDNWFQRSVVLMCRHSDEGAMGLIINKRARDLQLSDLLEQFEITPDPPDFNMPVHFGGPVETGRGFVLHSGEYKSQLQTLEVTGALGMTATIDILEDLATGKGPERALLMLGYAGWGPGQVENEITMNGWLTVDADADLIFARSDGEKWEAALGRLGVNPLTLSAAAGRA</sequence>
<reference evidence="3 4" key="1">
    <citation type="submission" date="2017-01" db="EMBL/GenBank/DDBJ databases">
        <authorList>
            <person name="Mah S.A."/>
            <person name="Swanson W.J."/>
            <person name="Moy G.W."/>
            <person name="Vacquier V.D."/>
        </authorList>
    </citation>
    <scope>NUCLEOTIDE SEQUENCE [LARGE SCALE GENOMIC DNA]</scope>
    <source>
        <strain evidence="3 4">DSM 21219</strain>
    </source>
</reference>